<evidence type="ECO:0000313" key="2">
    <source>
        <dbReference type="Proteomes" id="UP000266643"/>
    </source>
</evidence>
<name>A0A397C8P7_APHAT</name>
<protein>
    <submittedName>
        <fullName evidence="1">Uncharacterized protein</fullName>
    </submittedName>
</protein>
<gene>
    <name evidence="1" type="ORF">DYB30_006877</name>
</gene>
<dbReference type="EMBL" id="QUTD01011780">
    <property type="protein sequence ID" value="RHY39300.1"/>
    <property type="molecule type" value="Genomic_DNA"/>
</dbReference>
<evidence type="ECO:0000313" key="1">
    <source>
        <dbReference type="EMBL" id="RHY39300.1"/>
    </source>
</evidence>
<reference evidence="1 2" key="1">
    <citation type="submission" date="2018-08" db="EMBL/GenBank/DDBJ databases">
        <title>Aphanomyces genome sequencing and annotation.</title>
        <authorList>
            <person name="Minardi D."/>
            <person name="Oidtmann B."/>
            <person name="Van Der Giezen M."/>
            <person name="Studholme D.J."/>
        </authorList>
    </citation>
    <scope>NUCLEOTIDE SEQUENCE [LARGE SCALE GENOMIC DNA]</scope>
    <source>
        <strain evidence="1 2">D2</strain>
    </source>
</reference>
<dbReference type="AlphaFoldDB" id="A0A397C8P7"/>
<comment type="caution">
    <text evidence="1">The sequence shown here is derived from an EMBL/GenBank/DDBJ whole genome shotgun (WGS) entry which is preliminary data.</text>
</comment>
<sequence>ERVASASYFSIKGRPTWIGIAGAAEGSDDVMANVRQNHIHRRVDLDVELPHKREYLSADEVQSTKTLADTAEVTGTEVGYLARRGSVLACMSLVIQSRPYNEQRGFERQRGIPHRWRQRLQSS</sequence>
<dbReference type="Proteomes" id="UP000266643">
    <property type="component" value="Unassembled WGS sequence"/>
</dbReference>
<organism evidence="1 2">
    <name type="scientific">Aphanomyces astaci</name>
    <name type="common">Crayfish plague agent</name>
    <dbReference type="NCBI Taxonomy" id="112090"/>
    <lineage>
        <taxon>Eukaryota</taxon>
        <taxon>Sar</taxon>
        <taxon>Stramenopiles</taxon>
        <taxon>Oomycota</taxon>
        <taxon>Saprolegniomycetes</taxon>
        <taxon>Saprolegniales</taxon>
        <taxon>Verrucalvaceae</taxon>
        <taxon>Aphanomyces</taxon>
    </lineage>
</organism>
<accession>A0A397C8P7</accession>
<feature type="non-terminal residue" evidence="1">
    <location>
        <position position="1"/>
    </location>
</feature>
<proteinExistence type="predicted"/>